<evidence type="ECO:0000256" key="4">
    <source>
        <dbReference type="PROSITE-ProRule" id="PRU00320"/>
    </source>
</evidence>
<dbReference type="GeneID" id="114253167"/>
<evidence type="ECO:0000256" key="2">
    <source>
        <dbReference type="ARBA" id="ARBA00023125"/>
    </source>
</evidence>
<dbReference type="KEGG" id="bman:114253167"/>
<feature type="domain" description="HTH psq-type" evidence="5">
    <location>
        <begin position="1"/>
        <end position="51"/>
    </location>
</feature>
<dbReference type="PANTHER" id="PTHR19303:SF73">
    <property type="entry name" value="PROTEIN PDC2"/>
    <property type="match status" value="1"/>
</dbReference>
<feature type="DNA-binding region" description="H-T-H motif" evidence="4">
    <location>
        <begin position="27"/>
        <end position="47"/>
    </location>
</feature>
<dbReference type="Proteomes" id="UP000504629">
    <property type="component" value="Unplaced"/>
</dbReference>
<dbReference type="PROSITE" id="PS51253">
    <property type="entry name" value="HTH_CENPB"/>
    <property type="match status" value="1"/>
</dbReference>
<dbReference type="Pfam" id="PF03221">
    <property type="entry name" value="HTH_Tnp_Tc5"/>
    <property type="match status" value="1"/>
</dbReference>
<protein>
    <submittedName>
        <fullName evidence="8">Tigger transposable element-derived protein 4-like</fullName>
    </submittedName>
</protein>
<dbReference type="InterPro" id="IPR050863">
    <property type="entry name" value="CenT-Element_Derived"/>
</dbReference>
<dbReference type="InterPro" id="IPR007889">
    <property type="entry name" value="HTH_Psq"/>
</dbReference>
<gene>
    <name evidence="8" type="primary">LOC114253167</name>
</gene>
<dbReference type="RefSeq" id="XP_028043771.1">
    <property type="nucleotide sequence ID" value="XM_028187970.1"/>
</dbReference>
<evidence type="ECO:0000256" key="1">
    <source>
        <dbReference type="ARBA" id="ARBA00004123"/>
    </source>
</evidence>
<dbReference type="InterPro" id="IPR006600">
    <property type="entry name" value="HTH_CenpB_DNA-bd_dom"/>
</dbReference>
<accession>A0A6J2KN73</accession>
<keyword evidence="3 4" id="KW-0539">Nucleus</keyword>
<keyword evidence="7" id="KW-1185">Reference proteome</keyword>
<evidence type="ECO:0000313" key="8">
    <source>
        <dbReference type="RefSeq" id="XP_028043771.1"/>
    </source>
</evidence>
<dbReference type="SMART" id="SM00674">
    <property type="entry name" value="CENPB"/>
    <property type="match status" value="1"/>
</dbReference>
<name>A0A6J2KN73_BOMMA</name>
<dbReference type="GO" id="GO:0003677">
    <property type="term" value="F:DNA binding"/>
    <property type="evidence" value="ECO:0007669"/>
    <property type="project" value="UniProtKB-UniRule"/>
</dbReference>
<organism evidence="7 8">
    <name type="scientific">Bombyx mandarina</name>
    <name type="common">Wild silk moth</name>
    <name type="synonym">Wild silkworm</name>
    <dbReference type="NCBI Taxonomy" id="7092"/>
    <lineage>
        <taxon>Eukaryota</taxon>
        <taxon>Metazoa</taxon>
        <taxon>Ecdysozoa</taxon>
        <taxon>Arthropoda</taxon>
        <taxon>Hexapoda</taxon>
        <taxon>Insecta</taxon>
        <taxon>Pterygota</taxon>
        <taxon>Neoptera</taxon>
        <taxon>Endopterygota</taxon>
        <taxon>Lepidoptera</taxon>
        <taxon>Glossata</taxon>
        <taxon>Ditrysia</taxon>
        <taxon>Bombycoidea</taxon>
        <taxon>Bombycidae</taxon>
        <taxon>Bombycinae</taxon>
        <taxon>Bombyx</taxon>
    </lineage>
</organism>
<dbReference type="PROSITE" id="PS50960">
    <property type="entry name" value="HTH_PSQ"/>
    <property type="match status" value="1"/>
</dbReference>
<dbReference type="Gene3D" id="1.10.10.60">
    <property type="entry name" value="Homeodomain-like"/>
    <property type="match status" value="2"/>
</dbReference>
<dbReference type="InterPro" id="IPR009057">
    <property type="entry name" value="Homeodomain-like_sf"/>
</dbReference>
<dbReference type="AlphaFoldDB" id="A0A6J2KN73"/>
<evidence type="ECO:0000256" key="3">
    <source>
        <dbReference type="ARBA" id="ARBA00023242"/>
    </source>
</evidence>
<dbReference type="Pfam" id="PF04218">
    <property type="entry name" value="CENP-B_N"/>
    <property type="match status" value="1"/>
</dbReference>
<keyword evidence="2 4" id="KW-0238">DNA-binding</keyword>
<comment type="subcellular location">
    <subcellularLocation>
        <location evidence="1 4">Nucleus</location>
    </subcellularLocation>
</comment>
<sequence>MSKRKIKVLSLSDKLKIVNAFESGKSRNEIQREFNLPESTYYKIIKSKDSIKCECSDGHGNIKRAKVSEFPNIEKCLLEWIKQTLDKNTPINGPLLKKKSKEFATKLGIQNFSASNGWLEGFKRRHDVAFKKAAGKSKSVDQGVCNHWTEDLPNLLEGYEPDDIYNAYETALLIRFY</sequence>
<dbReference type="PANTHER" id="PTHR19303">
    <property type="entry name" value="TRANSPOSON"/>
    <property type="match status" value="1"/>
</dbReference>
<evidence type="ECO:0000259" key="5">
    <source>
        <dbReference type="PROSITE" id="PS50960"/>
    </source>
</evidence>
<dbReference type="SUPFAM" id="SSF46689">
    <property type="entry name" value="Homeodomain-like"/>
    <property type="match status" value="2"/>
</dbReference>
<feature type="domain" description="HTH CENPB-type" evidence="6">
    <location>
        <begin position="61"/>
        <end position="132"/>
    </location>
</feature>
<evidence type="ECO:0000259" key="6">
    <source>
        <dbReference type="PROSITE" id="PS51253"/>
    </source>
</evidence>
<dbReference type="GO" id="GO:0005634">
    <property type="term" value="C:nucleus"/>
    <property type="evidence" value="ECO:0007669"/>
    <property type="project" value="UniProtKB-SubCell"/>
</dbReference>
<evidence type="ECO:0000313" key="7">
    <source>
        <dbReference type="Proteomes" id="UP000504629"/>
    </source>
</evidence>
<dbReference type="OrthoDB" id="125347at2759"/>
<proteinExistence type="predicted"/>
<reference evidence="8" key="1">
    <citation type="submission" date="2025-08" db="UniProtKB">
        <authorList>
            <consortium name="RefSeq"/>
        </authorList>
    </citation>
    <scope>IDENTIFICATION</scope>
    <source>
        <tissue evidence="8">Silk gland</tissue>
    </source>
</reference>